<dbReference type="EMBL" id="WWNE01000018">
    <property type="protein sequence ID" value="NBG67256.1"/>
    <property type="molecule type" value="Genomic_DNA"/>
</dbReference>
<sequence>MKNEWLFAKTYWSLFRKKQLQQQFLSNYIKGELSHSFDQFSPSLQFKINYYASWGVVAISEVFATIFNKPLSEKERLQATEMSLLFALADELIDEDDLNLKSISELTTKNTSHSIRYIEAQRLLVKFQDETSIWPTLQEAIKAQIASQAQKKTSDIDQIRSLTFEKGSWTMLLYRQLIEEKLSAQETQTVKLLGYCLQLADDLLDAFDDTAENISTTANLIDLQKVVSHYRTQVNLAKNSFFTTYGRSKNTVKAFRTFQILFAISEMAVDQFTKNGIISFHQTDFSSLNRSLFIVDMEKRTTVLRSLAYCGKQ</sequence>
<evidence type="ECO:0008006" key="3">
    <source>
        <dbReference type="Google" id="ProtNLM"/>
    </source>
</evidence>
<proteinExistence type="predicted"/>
<evidence type="ECO:0000313" key="1">
    <source>
        <dbReference type="EMBL" id="NBG67256.1"/>
    </source>
</evidence>
<keyword evidence="2" id="KW-1185">Reference proteome</keyword>
<reference evidence="1 2" key="1">
    <citation type="submission" date="2019-12" db="EMBL/GenBank/DDBJ databases">
        <authorList>
            <person name="Zhao J."/>
        </authorList>
    </citation>
    <scope>NUCLEOTIDE SEQUENCE [LARGE SCALE GENOMIC DNA]</scope>
    <source>
        <strain evidence="1 2">S-15</strain>
    </source>
</reference>
<dbReference type="RefSeq" id="WP_160634210.1">
    <property type="nucleotide sequence ID" value="NZ_WWNE01000018.1"/>
</dbReference>
<gene>
    <name evidence="1" type="ORF">GQN54_14095</name>
</gene>
<dbReference type="Proteomes" id="UP000470771">
    <property type="component" value="Unassembled WGS sequence"/>
</dbReference>
<name>A0A6N9NKM4_9FLAO</name>
<accession>A0A6N9NKM4</accession>
<evidence type="ECO:0000313" key="2">
    <source>
        <dbReference type="Proteomes" id="UP000470771"/>
    </source>
</evidence>
<dbReference type="AlphaFoldDB" id="A0A6N9NKM4"/>
<organism evidence="1 2">
    <name type="scientific">Acidiluteibacter ferrifornacis</name>
    <dbReference type="NCBI Taxonomy" id="2692424"/>
    <lineage>
        <taxon>Bacteria</taxon>
        <taxon>Pseudomonadati</taxon>
        <taxon>Bacteroidota</taxon>
        <taxon>Flavobacteriia</taxon>
        <taxon>Flavobacteriales</taxon>
        <taxon>Cryomorphaceae</taxon>
        <taxon>Acidiluteibacter</taxon>
    </lineage>
</organism>
<protein>
    <recommendedName>
        <fullName evidence="3">Terpene synthase</fullName>
    </recommendedName>
</protein>
<comment type="caution">
    <text evidence="1">The sequence shown here is derived from an EMBL/GenBank/DDBJ whole genome shotgun (WGS) entry which is preliminary data.</text>
</comment>